<evidence type="ECO:0000259" key="5">
    <source>
        <dbReference type="PROSITE" id="PS51078"/>
    </source>
</evidence>
<evidence type="ECO:0000313" key="7">
    <source>
        <dbReference type="Proteomes" id="UP000237811"/>
    </source>
</evidence>
<evidence type="ECO:0000256" key="2">
    <source>
        <dbReference type="ARBA" id="ARBA00023125"/>
    </source>
</evidence>
<dbReference type="GO" id="GO:0003677">
    <property type="term" value="F:DNA binding"/>
    <property type="evidence" value="ECO:0007669"/>
    <property type="project" value="UniProtKB-KW"/>
</dbReference>
<dbReference type="InterPro" id="IPR036390">
    <property type="entry name" value="WH_DNA-bd_sf"/>
</dbReference>
<keyword evidence="3" id="KW-0804">Transcription</keyword>
<dbReference type="PROSITE" id="PS51078">
    <property type="entry name" value="ICLR_ED"/>
    <property type="match status" value="1"/>
</dbReference>
<dbReference type="InterPro" id="IPR050707">
    <property type="entry name" value="HTH_MetabolicPath_Reg"/>
</dbReference>
<comment type="caution">
    <text evidence="6">The sequence shown here is derived from an EMBL/GenBank/DDBJ whole genome shotgun (WGS) entry which is preliminary data.</text>
</comment>
<proteinExistence type="predicted"/>
<dbReference type="PANTHER" id="PTHR30136">
    <property type="entry name" value="HELIX-TURN-HELIX TRANSCRIPTIONAL REGULATOR, ICLR FAMILY"/>
    <property type="match status" value="1"/>
</dbReference>
<feature type="domain" description="IclR-ED" evidence="5">
    <location>
        <begin position="57"/>
        <end position="245"/>
    </location>
</feature>
<dbReference type="SUPFAM" id="SSF55781">
    <property type="entry name" value="GAF domain-like"/>
    <property type="match status" value="1"/>
</dbReference>
<evidence type="ECO:0000259" key="4">
    <source>
        <dbReference type="PROSITE" id="PS51077"/>
    </source>
</evidence>
<dbReference type="SUPFAM" id="SSF46785">
    <property type="entry name" value="Winged helix' DNA-binding domain"/>
    <property type="match status" value="1"/>
</dbReference>
<sequence length="256" mass="27318">MSTFANIADVLTLIARLGRGVTMTDVVNELNLPKSSASRTLLIMAENGFLQRDSVTRAYEPGPVIMAASRYRHSNKTTLDLLEGALGEMVEQAQYTGYITVLDGVDSVVIHMRPGAARVQVYTPPGSRTPAYATSIGQALLARLPDKTIDSLLQSARAGSKDSVPASADLLKHLAQVRERRWALSKGEYLDNVAGIGAAVRDPGTTTLYGVGVAVPANSLQSALDNGLVSLFLSRIAAVGQAVGDDYWLSLDAMEW</sequence>
<dbReference type="Gene3D" id="1.10.10.10">
    <property type="entry name" value="Winged helix-like DNA-binding domain superfamily/Winged helix DNA-binding domain"/>
    <property type="match status" value="1"/>
</dbReference>
<dbReference type="AlphaFoldDB" id="A0AB37ANN3"/>
<dbReference type="Proteomes" id="UP000237811">
    <property type="component" value="Unassembled WGS sequence"/>
</dbReference>
<evidence type="ECO:0000313" key="6">
    <source>
        <dbReference type="EMBL" id="PRE42300.1"/>
    </source>
</evidence>
<dbReference type="InterPro" id="IPR005471">
    <property type="entry name" value="Tscrpt_reg_IclR_N"/>
</dbReference>
<keyword evidence="1" id="KW-0805">Transcription regulation</keyword>
<dbReference type="Pfam" id="PF09339">
    <property type="entry name" value="HTH_IclR"/>
    <property type="match status" value="1"/>
</dbReference>
<dbReference type="Gene3D" id="3.30.450.40">
    <property type="match status" value="1"/>
</dbReference>
<evidence type="ECO:0000256" key="3">
    <source>
        <dbReference type="ARBA" id="ARBA00023163"/>
    </source>
</evidence>
<feature type="domain" description="HTH iclR-type" evidence="4">
    <location>
        <begin position="1"/>
        <end position="63"/>
    </location>
</feature>
<dbReference type="RefSeq" id="WP_105778087.1">
    <property type="nucleotide sequence ID" value="NZ_JAHPOL010000008.1"/>
</dbReference>
<dbReference type="GO" id="GO:0045892">
    <property type="term" value="P:negative regulation of DNA-templated transcription"/>
    <property type="evidence" value="ECO:0007669"/>
    <property type="project" value="TreeGrafter"/>
</dbReference>
<accession>A0AB37ANN3</accession>
<dbReference type="PANTHER" id="PTHR30136:SF35">
    <property type="entry name" value="HTH-TYPE TRANSCRIPTIONAL REGULATOR RV1719"/>
    <property type="match status" value="1"/>
</dbReference>
<dbReference type="EMBL" id="PVFR01000076">
    <property type="protein sequence ID" value="PRE42300.1"/>
    <property type="molecule type" value="Genomic_DNA"/>
</dbReference>
<gene>
    <name evidence="6" type="ORF">C6P99_24830</name>
</gene>
<dbReference type="PROSITE" id="PS51077">
    <property type="entry name" value="HTH_ICLR"/>
    <property type="match status" value="1"/>
</dbReference>
<dbReference type="Pfam" id="PF01614">
    <property type="entry name" value="IclR_C"/>
    <property type="match status" value="1"/>
</dbReference>
<dbReference type="InterPro" id="IPR014757">
    <property type="entry name" value="Tscrpt_reg_IclR_C"/>
</dbReference>
<reference evidence="6 7" key="1">
    <citation type="submission" date="2018-03" db="EMBL/GenBank/DDBJ databases">
        <authorList>
            <person name="Nguyen K."/>
            <person name="Fouts D."/>
            <person name="Sutton G."/>
        </authorList>
    </citation>
    <scope>NUCLEOTIDE SEQUENCE [LARGE SCALE GENOMIC DNA]</scope>
    <source>
        <strain evidence="6 7">AU14328</strain>
    </source>
</reference>
<keyword evidence="2" id="KW-0238">DNA-binding</keyword>
<dbReference type="GO" id="GO:0003700">
    <property type="term" value="F:DNA-binding transcription factor activity"/>
    <property type="evidence" value="ECO:0007669"/>
    <property type="project" value="TreeGrafter"/>
</dbReference>
<evidence type="ECO:0000256" key="1">
    <source>
        <dbReference type="ARBA" id="ARBA00023015"/>
    </source>
</evidence>
<protein>
    <submittedName>
        <fullName evidence="6">IclR family transcriptional regulator</fullName>
    </submittedName>
</protein>
<organism evidence="6 7">
    <name type="scientific">Burkholderia multivorans</name>
    <dbReference type="NCBI Taxonomy" id="87883"/>
    <lineage>
        <taxon>Bacteria</taxon>
        <taxon>Pseudomonadati</taxon>
        <taxon>Pseudomonadota</taxon>
        <taxon>Betaproteobacteria</taxon>
        <taxon>Burkholderiales</taxon>
        <taxon>Burkholderiaceae</taxon>
        <taxon>Burkholderia</taxon>
        <taxon>Burkholderia cepacia complex</taxon>
    </lineage>
</organism>
<dbReference type="InterPro" id="IPR036388">
    <property type="entry name" value="WH-like_DNA-bd_sf"/>
</dbReference>
<dbReference type="InterPro" id="IPR029016">
    <property type="entry name" value="GAF-like_dom_sf"/>
</dbReference>
<name>A0AB37ANN3_9BURK</name>